<protein>
    <submittedName>
        <fullName evidence="1">Uncharacterized protein</fullName>
    </submittedName>
</protein>
<reference evidence="1 2" key="1">
    <citation type="journal article" date="2018" name="Front. Plant Sci.">
        <title>Red Clover (Trifolium pratense) and Zigzag Clover (T. medium) - A Picture of Genomic Similarities and Differences.</title>
        <authorList>
            <person name="Dluhosova J."/>
            <person name="Istvanek J."/>
            <person name="Nedelnik J."/>
            <person name="Repkova J."/>
        </authorList>
    </citation>
    <scope>NUCLEOTIDE SEQUENCE [LARGE SCALE GENOMIC DNA]</scope>
    <source>
        <strain evidence="2">cv. 10/8</strain>
        <tissue evidence="1">Leaf</tissue>
    </source>
</reference>
<accession>A0A392SJ58</accession>
<comment type="caution">
    <text evidence="1">The sequence shown here is derived from an EMBL/GenBank/DDBJ whole genome shotgun (WGS) entry which is preliminary data.</text>
</comment>
<dbReference type="Proteomes" id="UP000265520">
    <property type="component" value="Unassembled WGS sequence"/>
</dbReference>
<dbReference type="EMBL" id="LXQA010387152">
    <property type="protein sequence ID" value="MCI48482.1"/>
    <property type="molecule type" value="Genomic_DNA"/>
</dbReference>
<feature type="non-terminal residue" evidence="1">
    <location>
        <position position="42"/>
    </location>
</feature>
<sequence length="42" mass="4626">MTKALNSVWFGHFRVRASVAKFERKDTGAEKAGLSKGVDDSQ</sequence>
<name>A0A392SJ58_9FABA</name>
<evidence type="ECO:0000313" key="1">
    <source>
        <dbReference type="EMBL" id="MCI48482.1"/>
    </source>
</evidence>
<evidence type="ECO:0000313" key="2">
    <source>
        <dbReference type="Proteomes" id="UP000265520"/>
    </source>
</evidence>
<proteinExistence type="predicted"/>
<dbReference type="AlphaFoldDB" id="A0A392SJ58"/>
<keyword evidence="2" id="KW-1185">Reference proteome</keyword>
<organism evidence="1 2">
    <name type="scientific">Trifolium medium</name>
    <dbReference type="NCBI Taxonomy" id="97028"/>
    <lineage>
        <taxon>Eukaryota</taxon>
        <taxon>Viridiplantae</taxon>
        <taxon>Streptophyta</taxon>
        <taxon>Embryophyta</taxon>
        <taxon>Tracheophyta</taxon>
        <taxon>Spermatophyta</taxon>
        <taxon>Magnoliopsida</taxon>
        <taxon>eudicotyledons</taxon>
        <taxon>Gunneridae</taxon>
        <taxon>Pentapetalae</taxon>
        <taxon>rosids</taxon>
        <taxon>fabids</taxon>
        <taxon>Fabales</taxon>
        <taxon>Fabaceae</taxon>
        <taxon>Papilionoideae</taxon>
        <taxon>50 kb inversion clade</taxon>
        <taxon>NPAAA clade</taxon>
        <taxon>Hologalegina</taxon>
        <taxon>IRL clade</taxon>
        <taxon>Trifolieae</taxon>
        <taxon>Trifolium</taxon>
    </lineage>
</organism>